<proteinExistence type="inferred from homology"/>
<dbReference type="PANTHER" id="PTHR23023">
    <property type="entry name" value="DIMETHYLANILINE MONOOXYGENASE"/>
    <property type="match status" value="1"/>
</dbReference>
<comment type="caution">
    <text evidence="6">The sequence shown here is derived from an EMBL/GenBank/DDBJ whole genome shotgun (WGS) entry which is preliminary data.</text>
</comment>
<keyword evidence="6" id="KW-0503">Monooxygenase</keyword>
<dbReference type="GO" id="GO:0050661">
    <property type="term" value="F:NADP binding"/>
    <property type="evidence" value="ECO:0007669"/>
    <property type="project" value="InterPro"/>
</dbReference>
<organism evidence="6 7">
    <name type="scientific">Colletotrichum trifolii</name>
    <dbReference type="NCBI Taxonomy" id="5466"/>
    <lineage>
        <taxon>Eukaryota</taxon>
        <taxon>Fungi</taxon>
        <taxon>Dikarya</taxon>
        <taxon>Ascomycota</taxon>
        <taxon>Pezizomycotina</taxon>
        <taxon>Sordariomycetes</taxon>
        <taxon>Hypocreomycetidae</taxon>
        <taxon>Glomerellales</taxon>
        <taxon>Glomerellaceae</taxon>
        <taxon>Colletotrichum</taxon>
        <taxon>Colletotrichum orbiculare species complex</taxon>
    </lineage>
</organism>
<keyword evidence="4" id="KW-0521">NADP</keyword>
<keyword evidence="3" id="KW-0274">FAD</keyword>
<keyword evidence="5" id="KW-0560">Oxidoreductase</keyword>
<keyword evidence="2" id="KW-0285">Flavoprotein</keyword>
<comment type="similarity">
    <text evidence="1">Belongs to the FMO family.</text>
</comment>
<protein>
    <submittedName>
        <fullName evidence="6">Dimethylaniline monooxygenase [N-oxide-forming] 2</fullName>
    </submittedName>
</protein>
<dbReference type="Proteomes" id="UP000295703">
    <property type="component" value="Unassembled WGS sequence"/>
</dbReference>
<keyword evidence="7" id="KW-1185">Reference proteome</keyword>
<name>A0A4R8QIG5_COLTR</name>
<evidence type="ECO:0000256" key="5">
    <source>
        <dbReference type="ARBA" id="ARBA00023002"/>
    </source>
</evidence>
<gene>
    <name evidence="6" type="primary">FMO2</name>
    <name evidence="6" type="ORF">CTRI78_v010769</name>
</gene>
<dbReference type="InterPro" id="IPR020946">
    <property type="entry name" value="Flavin_mOase-like"/>
</dbReference>
<dbReference type="InterPro" id="IPR036188">
    <property type="entry name" value="FAD/NAD-bd_sf"/>
</dbReference>
<dbReference type="GO" id="GO:0004499">
    <property type="term" value="F:N,N-dimethylaniline monooxygenase activity"/>
    <property type="evidence" value="ECO:0007669"/>
    <property type="project" value="InterPro"/>
</dbReference>
<dbReference type="InterPro" id="IPR050346">
    <property type="entry name" value="FMO-like"/>
</dbReference>
<dbReference type="AlphaFoldDB" id="A0A4R8QIG5"/>
<dbReference type="GO" id="GO:0050660">
    <property type="term" value="F:flavin adenine dinucleotide binding"/>
    <property type="evidence" value="ECO:0007669"/>
    <property type="project" value="InterPro"/>
</dbReference>
<accession>A0A4R8QIG5</accession>
<dbReference type="Pfam" id="PF00743">
    <property type="entry name" value="FMO-like"/>
    <property type="match status" value="1"/>
</dbReference>
<dbReference type="EMBL" id="RYZW01000192">
    <property type="protein sequence ID" value="TDZ38711.1"/>
    <property type="molecule type" value="Genomic_DNA"/>
</dbReference>
<dbReference type="Gene3D" id="3.50.50.60">
    <property type="entry name" value="FAD/NAD(P)-binding domain"/>
    <property type="match status" value="1"/>
</dbReference>
<dbReference type="SUPFAM" id="SSF51905">
    <property type="entry name" value="FAD/NAD(P)-binding domain"/>
    <property type="match status" value="1"/>
</dbReference>
<evidence type="ECO:0000256" key="4">
    <source>
        <dbReference type="ARBA" id="ARBA00022857"/>
    </source>
</evidence>
<evidence type="ECO:0000256" key="2">
    <source>
        <dbReference type="ARBA" id="ARBA00022630"/>
    </source>
</evidence>
<sequence>MEPLKVAVIGAGPSGLVTAKYLSQAAEYFGVPDIEIRVFEREDKIGGVYRYKVYEEAEMVSSKYLTAFSDFRVPKYLPDFLPMEEYVRYLEEYCTNFNLWDLIETNTEILHVSKQQHGGHRVSYARINSHDSTKEEGAGSDFWDCDAIAICSGLNNVPSIPSIDGLENVPLVLHSSEVKTREQFDQNRSVLILGAGETAMDLAHLAITSNAQEVTLCHKEGFFCAKKATC</sequence>
<evidence type="ECO:0000313" key="6">
    <source>
        <dbReference type="EMBL" id="TDZ38711.1"/>
    </source>
</evidence>
<evidence type="ECO:0000313" key="7">
    <source>
        <dbReference type="Proteomes" id="UP000295703"/>
    </source>
</evidence>
<evidence type="ECO:0000256" key="3">
    <source>
        <dbReference type="ARBA" id="ARBA00022827"/>
    </source>
</evidence>
<reference evidence="6 7" key="1">
    <citation type="submission" date="2018-12" db="EMBL/GenBank/DDBJ databases">
        <title>Genome sequence and assembly of Colletotrichum trifolii.</title>
        <authorList>
            <person name="Gan P."/>
            <person name="Shirasu K."/>
        </authorList>
    </citation>
    <scope>NUCLEOTIDE SEQUENCE [LARGE SCALE GENOMIC DNA]</scope>
    <source>
        <strain evidence="6 7">543-2</strain>
    </source>
</reference>
<dbReference type="InterPro" id="IPR000960">
    <property type="entry name" value="Flavin_mOase"/>
</dbReference>
<evidence type="ECO:0000256" key="1">
    <source>
        <dbReference type="ARBA" id="ARBA00009183"/>
    </source>
</evidence>
<dbReference type="PRINTS" id="PR00370">
    <property type="entry name" value="FMOXYGENASE"/>
</dbReference>
<dbReference type="STRING" id="5466.A0A4R8QIG5"/>